<keyword evidence="1 3" id="KW-0732">Signal</keyword>
<feature type="domain" description="Thioredoxin" evidence="4">
    <location>
        <begin position="6"/>
        <end position="134"/>
    </location>
</feature>
<dbReference type="CDD" id="cd02947">
    <property type="entry name" value="TRX_family"/>
    <property type="match status" value="1"/>
</dbReference>
<dbReference type="PROSITE" id="PS00194">
    <property type="entry name" value="THIOREDOXIN_1"/>
    <property type="match status" value="1"/>
</dbReference>
<comment type="caution">
    <text evidence="5">The sequence shown here is derived from an EMBL/GenBank/DDBJ whole genome shotgun (WGS) entry which is preliminary data.</text>
</comment>
<dbReference type="PROSITE" id="PS51352">
    <property type="entry name" value="THIOREDOXIN_2"/>
    <property type="match status" value="1"/>
</dbReference>
<dbReference type="Gene3D" id="3.40.30.10">
    <property type="entry name" value="Glutaredoxin"/>
    <property type="match status" value="1"/>
</dbReference>
<dbReference type="GO" id="GO:0016853">
    <property type="term" value="F:isomerase activity"/>
    <property type="evidence" value="ECO:0007669"/>
    <property type="project" value="UniProtKB-KW"/>
</dbReference>
<dbReference type="GeneID" id="86893356"/>
<dbReference type="PANTHER" id="PTHR15337">
    <property type="entry name" value="ANTERIOR GRADIENT PROTEIN-RELATED"/>
    <property type="match status" value="1"/>
</dbReference>
<dbReference type="InterPro" id="IPR036249">
    <property type="entry name" value="Thioredoxin-like_sf"/>
</dbReference>
<dbReference type="AlphaFoldDB" id="A0A7X5YFC3"/>
<dbReference type="InterPro" id="IPR017937">
    <property type="entry name" value="Thioredoxin_CS"/>
</dbReference>
<name>A0A7X5YFC3_9BACT</name>
<protein>
    <submittedName>
        <fullName evidence="5">Thiol-disulfide isomerase/thioredoxin</fullName>
    </submittedName>
</protein>
<dbReference type="RefSeq" id="WP_209279543.1">
    <property type="nucleotide sequence ID" value="NZ_BMPA01000010.1"/>
</dbReference>
<dbReference type="InterPro" id="IPR051099">
    <property type="entry name" value="AGR/TXD"/>
</dbReference>
<keyword evidence="2" id="KW-0676">Redox-active center</keyword>
<dbReference type="Proteomes" id="UP000576368">
    <property type="component" value="Unassembled WGS sequence"/>
</dbReference>
<evidence type="ECO:0000256" key="2">
    <source>
        <dbReference type="ARBA" id="ARBA00023284"/>
    </source>
</evidence>
<accession>A0A7X5YFC3</accession>
<gene>
    <name evidence="5" type="ORF">GGR15_003005</name>
</gene>
<reference evidence="5 6" key="1">
    <citation type="submission" date="2020-03" db="EMBL/GenBank/DDBJ databases">
        <title>Genomic Encyclopedia of Type Strains, Phase IV (KMG-IV): sequencing the most valuable type-strain genomes for metagenomic binning, comparative biology and taxonomic classification.</title>
        <authorList>
            <person name="Goeker M."/>
        </authorList>
    </citation>
    <scope>NUCLEOTIDE SEQUENCE [LARGE SCALE GENOMIC DNA]</scope>
    <source>
        <strain evidence="5 6">DSM 105722</strain>
    </source>
</reference>
<dbReference type="PANTHER" id="PTHR15337:SF11">
    <property type="entry name" value="THIOREDOXIN DOMAIN-CONTAINING PROTEIN"/>
    <property type="match status" value="1"/>
</dbReference>
<feature type="chain" id="PRO_5030996915" evidence="3">
    <location>
        <begin position="20"/>
        <end position="361"/>
    </location>
</feature>
<proteinExistence type="predicted"/>
<keyword evidence="5" id="KW-0413">Isomerase</keyword>
<evidence type="ECO:0000313" key="5">
    <source>
        <dbReference type="EMBL" id="NJC19373.1"/>
    </source>
</evidence>
<dbReference type="Pfam" id="PF00085">
    <property type="entry name" value="Thioredoxin"/>
    <property type="match status" value="1"/>
</dbReference>
<sequence>MKKIILFIVSSLFITSLYAQTKFQELSLTKALELAKSEKKLVFIDCYTSWCGPCKIMAKEVLPQKEVGDFLNELFVCVKYDMEEGEGPELAKKYKVDAYPTFLLLNADGDLINSIVGMTPMGGEFIYKVKLALGEISTVKMDSMYAVGNRMTRFVLSYLKALEATKQYDKAKVVTTDLMKNLSDSQKSYATYWFLYENPKISPVGSENINYLLRHVDNFRKGVGVEPVNAKLTSMFENQLEDMIRGRNKTIDIADVEVVEKNLKACNLPGKDYLYDYVALLKGMFSYDADVAFAAFMKIFPTMKEEKLNYLYFRPITFLKGKWDDQQKKKLIDLSLKLSPEVKNVVLQDGLKYFAKEIKKF</sequence>
<dbReference type="SUPFAM" id="SSF52833">
    <property type="entry name" value="Thioredoxin-like"/>
    <property type="match status" value="1"/>
</dbReference>
<evidence type="ECO:0000259" key="4">
    <source>
        <dbReference type="PROSITE" id="PS51352"/>
    </source>
</evidence>
<dbReference type="EMBL" id="JAATLI010000010">
    <property type="protein sequence ID" value="NJC19373.1"/>
    <property type="molecule type" value="Genomic_DNA"/>
</dbReference>
<dbReference type="InterPro" id="IPR013766">
    <property type="entry name" value="Thioredoxin_domain"/>
</dbReference>
<evidence type="ECO:0000313" key="6">
    <source>
        <dbReference type="Proteomes" id="UP000576368"/>
    </source>
</evidence>
<feature type="signal peptide" evidence="3">
    <location>
        <begin position="1"/>
        <end position="19"/>
    </location>
</feature>
<evidence type="ECO:0000256" key="3">
    <source>
        <dbReference type="SAM" id="SignalP"/>
    </source>
</evidence>
<organism evidence="5 6">
    <name type="scientific">Butyricimonas paravirosa</name>
    <dbReference type="NCBI Taxonomy" id="1472417"/>
    <lineage>
        <taxon>Bacteria</taxon>
        <taxon>Pseudomonadati</taxon>
        <taxon>Bacteroidota</taxon>
        <taxon>Bacteroidia</taxon>
        <taxon>Bacteroidales</taxon>
        <taxon>Odoribacteraceae</taxon>
        <taxon>Butyricimonas</taxon>
    </lineage>
</organism>
<evidence type="ECO:0000256" key="1">
    <source>
        <dbReference type="ARBA" id="ARBA00022729"/>
    </source>
</evidence>